<gene>
    <name evidence="1" type="ORF">FOL47_001911</name>
</gene>
<evidence type="ECO:0000313" key="2">
    <source>
        <dbReference type="Proteomes" id="UP000591131"/>
    </source>
</evidence>
<organism evidence="1 2">
    <name type="scientific">Perkinsus chesapeaki</name>
    <name type="common">Clam parasite</name>
    <name type="synonym">Perkinsus andrewsi</name>
    <dbReference type="NCBI Taxonomy" id="330153"/>
    <lineage>
        <taxon>Eukaryota</taxon>
        <taxon>Sar</taxon>
        <taxon>Alveolata</taxon>
        <taxon>Perkinsozoa</taxon>
        <taxon>Perkinsea</taxon>
        <taxon>Perkinsida</taxon>
        <taxon>Perkinsidae</taxon>
        <taxon>Perkinsus</taxon>
    </lineage>
</organism>
<dbReference type="Proteomes" id="UP000591131">
    <property type="component" value="Unassembled WGS sequence"/>
</dbReference>
<keyword evidence="2" id="KW-1185">Reference proteome</keyword>
<feature type="non-terminal residue" evidence="1">
    <location>
        <position position="100"/>
    </location>
</feature>
<dbReference type="EMBL" id="JAAPAO010001483">
    <property type="protein sequence ID" value="KAF4649601.1"/>
    <property type="molecule type" value="Genomic_DNA"/>
</dbReference>
<reference evidence="1 2" key="1">
    <citation type="submission" date="2020-04" db="EMBL/GenBank/DDBJ databases">
        <title>Perkinsus chesapeaki whole genome sequence.</title>
        <authorList>
            <person name="Bogema D.R."/>
        </authorList>
    </citation>
    <scope>NUCLEOTIDE SEQUENCE [LARGE SCALE GENOMIC DNA]</scope>
    <source>
        <strain evidence="1">ATCC PRA-425</strain>
    </source>
</reference>
<dbReference type="AlphaFoldDB" id="A0A7J6KST9"/>
<name>A0A7J6KST9_PERCH</name>
<protein>
    <submittedName>
        <fullName evidence="1">Uncharacterized protein</fullName>
    </submittedName>
</protein>
<comment type="caution">
    <text evidence="1">The sequence shown here is derived from an EMBL/GenBank/DDBJ whole genome shotgun (WGS) entry which is preliminary data.</text>
</comment>
<sequence>AYQPWLYADYAYARLRSEDVDPEVGINLEWAKNVSSWYINASGRGCRLSLVVEATAVSGNHRDLRYYSQIIADGADPRGNGSFEGFYVNTPWQIERKADL</sequence>
<accession>A0A7J6KST9</accession>
<feature type="non-terminal residue" evidence="1">
    <location>
        <position position="1"/>
    </location>
</feature>
<proteinExistence type="predicted"/>
<evidence type="ECO:0000313" key="1">
    <source>
        <dbReference type="EMBL" id="KAF4649601.1"/>
    </source>
</evidence>